<accession>A0ABQ4KKU8</accession>
<evidence type="ECO:0000313" key="3">
    <source>
        <dbReference type="Proteomes" id="UP000679950"/>
    </source>
</evidence>
<dbReference type="EMBL" id="BORB01000019">
    <property type="protein sequence ID" value="GIN58094.1"/>
    <property type="molecule type" value="Genomic_DNA"/>
</dbReference>
<comment type="caution">
    <text evidence="2">The sequence shown here is derived from an EMBL/GenBank/DDBJ whole genome shotgun (WGS) entry which is preliminary data.</text>
</comment>
<feature type="coiled-coil region" evidence="1">
    <location>
        <begin position="12"/>
        <end position="39"/>
    </location>
</feature>
<reference evidence="2 3" key="1">
    <citation type="submission" date="2021-03" db="EMBL/GenBank/DDBJ databases">
        <title>Antimicrobial resistance genes in bacteria isolated from Japanese honey, and their potential for conferring macrolide and lincosamide resistance in the American foulbrood pathogen Paenibacillus larvae.</title>
        <authorList>
            <person name="Okamoto M."/>
            <person name="Kumagai M."/>
            <person name="Kanamori H."/>
            <person name="Takamatsu D."/>
        </authorList>
    </citation>
    <scope>NUCLEOTIDE SEQUENCE [LARGE SCALE GENOMIC DNA]</scope>
    <source>
        <strain evidence="2 3">J8TS2</strain>
    </source>
</reference>
<gene>
    <name evidence="2" type="ORF">J8TS2_24130</name>
</gene>
<sequence length="52" mass="6395">MEKETFTREEVSQIVRQRVNKLNERIHELEIELEILKLDKELIDYERDHDGN</sequence>
<proteinExistence type="predicted"/>
<dbReference type="Proteomes" id="UP000679950">
    <property type="component" value="Unassembled WGS sequence"/>
</dbReference>
<protein>
    <submittedName>
        <fullName evidence="2">Uncharacterized protein</fullName>
    </submittedName>
</protein>
<evidence type="ECO:0000313" key="2">
    <source>
        <dbReference type="EMBL" id="GIN58094.1"/>
    </source>
</evidence>
<organism evidence="2 3">
    <name type="scientific">Lederbergia ruris</name>
    <dbReference type="NCBI Taxonomy" id="217495"/>
    <lineage>
        <taxon>Bacteria</taxon>
        <taxon>Bacillati</taxon>
        <taxon>Bacillota</taxon>
        <taxon>Bacilli</taxon>
        <taxon>Bacillales</taxon>
        <taxon>Bacillaceae</taxon>
        <taxon>Lederbergia</taxon>
    </lineage>
</organism>
<evidence type="ECO:0000256" key="1">
    <source>
        <dbReference type="SAM" id="Coils"/>
    </source>
</evidence>
<name>A0ABQ4KKU8_9BACI</name>
<keyword evidence="3" id="KW-1185">Reference proteome</keyword>
<keyword evidence="1" id="KW-0175">Coiled coil</keyword>